<sequence>MAEEPQPSAIQEGVSDPHAPTATAEDRKAAEALSSLDAVDADDGSKKDIDSKALGEAMKNLSIDEKSAPAEKKKTVKVDAADVSLLVLELEVSKPRATELLRLHDGNAVKAMSAFVTTHA</sequence>
<dbReference type="EMBL" id="ML978066">
    <property type="protein sequence ID" value="KAF2021968.1"/>
    <property type="molecule type" value="Genomic_DNA"/>
</dbReference>
<feature type="domain" description="Nascent polypeptide-associated complex subunit alpha-like UBA" evidence="2">
    <location>
        <begin position="76"/>
        <end position="116"/>
    </location>
</feature>
<dbReference type="GO" id="GO:0043066">
    <property type="term" value="P:negative regulation of apoptotic process"/>
    <property type="evidence" value="ECO:0007669"/>
    <property type="project" value="TreeGrafter"/>
</dbReference>
<evidence type="ECO:0000256" key="1">
    <source>
        <dbReference type="SAM" id="MobiDB-lite"/>
    </source>
</evidence>
<dbReference type="InterPro" id="IPR052617">
    <property type="entry name" value="Huntingtin-int_K"/>
</dbReference>
<dbReference type="RefSeq" id="XP_033390307.1">
    <property type="nucleotide sequence ID" value="XM_033523076.1"/>
</dbReference>
<organism evidence="3 4">
    <name type="scientific">Aaosphaeria arxii CBS 175.79</name>
    <dbReference type="NCBI Taxonomy" id="1450172"/>
    <lineage>
        <taxon>Eukaryota</taxon>
        <taxon>Fungi</taxon>
        <taxon>Dikarya</taxon>
        <taxon>Ascomycota</taxon>
        <taxon>Pezizomycotina</taxon>
        <taxon>Dothideomycetes</taxon>
        <taxon>Pleosporomycetidae</taxon>
        <taxon>Pleosporales</taxon>
        <taxon>Pleosporales incertae sedis</taxon>
        <taxon>Aaosphaeria</taxon>
    </lineage>
</organism>
<dbReference type="Pfam" id="PF19026">
    <property type="entry name" value="UBA_HYPK"/>
    <property type="match status" value="1"/>
</dbReference>
<dbReference type="InterPro" id="IPR038922">
    <property type="entry name" value="HYPK_UBA"/>
</dbReference>
<dbReference type="CDD" id="cd14361">
    <property type="entry name" value="UBA_HYPK"/>
    <property type="match status" value="1"/>
</dbReference>
<dbReference type="GeneID" id="54280473"/>
<reference evidence="3" key="1">
    <citation type="journal article" date="2020" name="Stud. Mycol.">
        <title>101 Dothideomycetes genomes: a test case for predicting lifestyles and emergence of pathogens.</title>
        <authorList>
            <person name="Haridas S."/>
            <person name="Albert R."/>
            <person name="Binder M."/>
            <person name="Bloem J."/>
            <person name="Labutti K."/>
            <person name="Salamov A."/>
            <person name="Andreopoulos B."/>
            <person name="Baker S."/>
            <person name="Barry K."/>
            <person name="Bills G."/>
            <person name="Bluhm B."/>
            <person name="Cannon C."/>
            <person name="Castanera R."/>
            <person name="Culley D."/>
            <person name="Daum C."/>
            <person name="Ezra D."/>
            <person name="Gonzalez J."/>
            <person name="Henrissat B."/>
            <person name="Kuo A."/>
            <person name="Liang C."/>
            <person name="Lipzen A."/>
            <person name="Lutzoni F."/>
            <person name="Magnuson J."/>
            <person name="Mondo S."/>
            <person name="Nolan M."/>
            <person name="Ohm R."/>
            <person name="Pangilinan J."/>
            <person name="Park H.-J."/>
            <person name="Ramirez L."/>
            <person name="Alfaro M."/>
            <person name="Sun H."/>
            <person name="Tritt A."/>
            <person name="Yoshinaga Y."/>
            <person name="Zwiers L.-H."/>
            <person name="Turgeon B."/>
            <person name="Goodwin S."/>
            <person name="Spatafora J."/>
            <person name="Crous P."/>
            <person name="Grigoriev I."/>
        </authorList>
    </citation>
    <scope>NUCLEOTIDE SEQUENCE</scope>
    <source>
        <strain evidence="3">CBS 175.79</strain>
    </source>
</reference>
<dbReference type="InterPro" id="IPR044034">
    <property type="entry name" value="NAC-like_UBA"/>
</dbReference>
<feature type="region of interest" description="Disordered" evidence="1">
    <location>
        <begin position="1"/>
        <end position="48"/>
    </location>
</feature>
<evidence type="ECO:0000313" key="3">
    <source>
        <dbReference type="EMBL" id="KAF2021968.1"/>
    </source>
</evidence>
<protein>
    <recommendedName>
        <fullName evidence="2">Nascent polypeptide-associated complex subunit alpha-like UBA domain-containing protein</fullName>
    </recommendedName>
</protein>
<dbReference type="PANTHER" id="PTHR31184:SF2">
    <property type="entry name" value="HUNTINGTIN-INTERACTING PROTEIN K"/>
    <property type="match status" value="1"/>
</dbReference>
<gene>
    <name evidence="3" type="ORF">BU24DRAFT_33664</name>
</gene>
<name>A0A6A5Y972_9PLEO</name>
<dbReference type="PANTHER" id="PTHR31184">
    <property type="entry name" value="HUNTINGTIN-INTERACTING PROTEIN K FAMILY MEMBER"/>
    <property type="match status" value="1"/>
</dbReference>
<accession>A0A6A5Y972</accession>
<dbReference type="Proteomes" id="UP000799778">
    <property type="component" value="Unassembled WGS sequence"/>
</dbReference>
<proteinExistence type="predicted"/>
<keyword evidence="4" id="KW-1185">Reference proteome</keyword>
<dbReference type="AlphaFoldDB" id="A0A6A5Y972"/>
<evidence type="ECO:0000259" key="2">
    <source>
        <dbReference type="Pfam" id="PF19026"/>
    </source>
</evidence>
<dbReference type="GO" id="GO:0050821">
    <property type="term" value="P:protein stabilization"/>
    <property type="evidence" value="ECO:0007669"/>
    <property type="project" value="TreeGrafter"/>
</dbReference>
<evidence type="ECO:0000313" key="4">
    <source>
        <dbReference type="Proteomes" id="UP000799778"/>
    </source>
</evidence>